<dbReference type="Pfam" id="PF07686">
    <property type="entry name" value="V-set"/>
    <property type="match status" value="1"/>
</dbReference>
<comment type="subcellular location">
    <subcellularLocation>
        <location evidence="1">Cell membrane</location>
    </subcellularLocation>
</comment>
<keyword evidence="11" id="KW-1185">Reference proteome</keyword>
<keyword evidence="2" id="KW-1003">Cell membrane</keyword>
<evidence type="ECO:0000256" key="7">
    <source>
        <dbReference type="ARBA" id="ARBA00023180"/>
    </source>
</evidence>
<dbReference type="InterPro" id="IPR052051">
    <property type="entry name" value="TCR_complex_component"/>
</dbReference>
<sequence length="132" mass="14570">MVNLTLVLVLLCTLSLISLSTPEFHTAKVQPEGEVTLKCSNFSNLISNILWFKLNDGRNATIISSMITSDSNASMKDGFKERFFMTSNITHVFLNIKNVNFSDSGLYFCGHRGSTSAVIFGATHLLVYGKII</sequence>
<keyword evidence="6" id="KW-1015">Disulfide bond</keyword>
<evidence type="ECO:0000313" key="10">
    <source>
        <dbReference type="Ensembl" id="ENSORLP00000026880.1"/>
    </source>
</evidence>
<dbReference type="PANTHER" id="PTHR19433">
    <property type="entry name" value="T-CELL RECEPTOR ALPHA CHAIN V REGION-RELATED"/>
    <property type="match status" value="1"/>
</dbReference>
<keyword evidence="7" id="KW-0325">Glycoprotein</keyword>
<dbReference type="GO" id="GO:0002376">
    <property type="term" value="P:immune system process"/>
    <property type="evidence" value="ECO:0007669"/>
    <property type="project" value="UniProtKB-KW"/>
</dbReference>
<dbReference type="GO" id="GO:0005886">
    <property type="term" value="C:plasma membrane"/>
    <property type="evidence" value="ECO:0007669"/>
    <property type="project" value="UniProtKB-SubCell"/>
</dbReference>
<name>A0A3B3H5V6_ORYLA</name>
<evidence type="ECO:0000313" key="11">
    <source>
        <dbReference type="Proteomes" id="UP000001038"/>
    </source>
</evidence>
<feature type="domain" description="Ig-like" evidence="9">
    <location>
        <begin position="22"/>
        <end position="109"/>
    </location>
</feature>
<dbReference type="Gene3D" id="2.60.40.10">
    <property type="entry name" value="Immunoglobulins"/>
    <property type="match status" value="1"/>
</dbReference>
<proteinExistence type="predicted"/>
<feature type="signal peptide" evidence="8">
    <location>
        <begin position="1"/>
        <end position="20"/>
    </location>
</feature>
<feature type="chain" id="PRO_5017282267" description="Ig-like domain-containing protein" evidence="8">
    <location>
        <begin position="21"/>
        <end position="132"/>
    </location>
</feature>
<organism evidence="10 11">
    <name type="scientific">Oryzias latipes</name>
    <name type="common">Japanese rice fish</name>
    <name type="synonym">Japanese killifish</name>
    <dbReference type="NCBI Taxonomy" id="8090"/>
    <lineage>
        <taxon>Eukaryota</taxon>
        <taxon>Metazoa</taxon>
        <taxon>Chordata</taxon>
        <taxon>Craniata</taxon>
        <taxon>Vertebrata</taxon>
        <taxon>Euteleostomi</taxon>
        <taxon>Actinopterygii</taxon>
        <taxon>Neopterygii</taxon>
        <taxon>Teleostei</taxon>
        <taxon>Neoteleostei</taxon>
        <taxon>Acanthomorphata</taxon>
        <taxon>Ovalentaria</taxon>
        <taxon>Atherinomorphae</taxon>
        <taxon>Beloniformes</taxon>
        <taxon>Adrianichthyidae</taxon>
        <taxon>Oryziinae</taxon>
        <taxon>Oryzias</taxon>
    </lineage>
</organism>
<dbReference type="AlphaFoldDB" id="A0A3B3H5V6"/>
<evidence type="ECO:0000256" key="3">
    <source>
        <dbReference type="ARBA" id="ARBA00022729"/>
    </source>
</evidence>
<dbReference type="GO" id="GO:0009617">
    <property type="term" value="P:response to bacterium"/>
    <property type="evidence" value="ECO:0000318"/>
    <property type="project" value="GO_Central"/>
</dbReference>
<dbReference type="GeneTree" id="ENSGT00940000177249"/>
<dbReference type="CDD" id="cd00099">
    <property type="entry name" value="IgV"/>
    <property type="match status" value="1"/>
</dbReference>
<reference evidence="10 11" key="1">
    <citation type="journal article" date="2007" name="Nature">
        <title>The medaka draft genome and insights into vertebrate genome evolution.</title>
        <authorList>
            <person name="Kasahara M."/>
            <person name="Naruse K."/>
            <person name="Sasaki S."/>
            <person name="Nakatani Y."/>
            <person name="Qu W."/>
            <person name="Ahsan B."/>
            <person name="Yamada T."/>
            <person name="Nagayasu Y."/>
            <person name="Doi K."/>
            <person name="Kasai Y."/>
            <person name="Jindo T."/>
            <person name="Kobayashi D."/>
            <person name="Shimada A."/>
            <person name="Toyoda A."/>
            <person name="Kuroki Y."/>
            <person name="Fujiyama A."/>
            <person name="Sasaki T."/>
            <person name="Shimizu A."/>
            <person name="Asakawa S."/>
            <person name="Shimizu N."/>
            <person name="Hashimoto S."/>
            <person name="Yang J."/>
            <person name="Lee Y."/>
            <person name="Matsushima K."/>
            <person name="Sugano S."/>
            <person name="Sakaizumi M."/>
            <person name="Narita T."/>
            <person name="Ohishi K."/>
            <person name="Haga S."/>
            <person name="Ohta F."/>
            <person name="Nomoto H."/>
            <person name="Nogata K."/>
            <person name="Morishita T."/>
            <person name="Endo T."/>
            <person name="Shin-I T."/>
            <person name="Takeda H."/>
            <person name="Morishita S."/>
            <person name="Kohara Y."/>
        </authorList>
    </citation>
    <scope>NUCLEOTIDE SEQUENCE [LARGE SCALE GENOMIC DNA]</scope>
    <source>
        <strain evidence="10 11">Hd-rR</strain>
    </source>
</reference>
<dbReference type="InterPro" id="IPR003599">
    <property type="entry name" value="Ig_sub"/>
</dbReference>
<dbReference type="SMART" id="SM00406">
    <property type="entry name" value="IGv"/>
    <property type="match status" value="1"/>
</dbReference>
<dbReference type="Ensembl" id="ENSORLT00000028244.1">
    <property type="protein sequence ID" value="ENSORLP00000026880.1"/>
    <property type="gene ID" value="ENSORLG00000026424.1"/>
</dbReference>
<dbReference type="InParanoid" id="A0A3B3H5V6"/>
<evidence type="ECO:0000256" key="2">
    <source>
        <dbReference type="ARBA" id="ARBA00022475"/>
    </source>
</evidence>
<evidence type="ECO:0000256" key="4">
    <source>
        <dbReference type="ARBA" id="ARBA00022859"/>
    </source>
</evidence>
<dbReference type="InterPro" id="IPR013106">
    <property type="entry name" value="Ig_V-set"/>
</dbReference>
<dbReference type="SMART" id="SM00409">
    <property type="entry name" value="IG"/>
    <property type="match status" value="1"/>
</dbReference>
<dbReference type="InterPro" id="IPR007110">
    <property type="entry name" value="Ig-like_dom"/>
</dbReference>
<evidence type="ECO:0000256" key="1">
    <source>
        <dbReference type="ARBA" id="ARBA00004236"/>
    </source>
</evidence>
<evidence type="ECO:0000256" key="5">
    <source>
        <dbReference type="ARBA" id="ARBA00023136"/>
    </source>
</evidence>
<evidence type="ECO:0000256" key="6">
    <source>
        <dbReference type="ARBA" id="ARBA00023157"/>
    </source>
</evidence>
<dbReference type="SUPFAM" id="SSF48726">
    <property type="entry name" value="Immunoglobulin"/>
    <property type="match status" value="1"/>
</dbReference>
<reference evidence="10" key="2">
    <citation type="submission" date="2025-08" db="UniProtKB">
        <authorList>
            <consortium name="Ensembl"/>
        </authorList>
    </citation>
    <scope>IDENTIFICATION</scope>
    <source>
        <strain evidence="10">Hd-rR</strain>
    </source>
</reference>
<evidence type="ECO:0000259" key="9">
    <source>
        <dbReference type="PROSITE" id="PS50835"/>
    </source>
</evidence>
<keyword evidence="4" id="KW-0391">Immunity</keyword>
<dbReference type="PANTHER" id="PTHR19433:SF111">
    <property type="entry name" value="T CELL RECEPTOR ALPHA VARIABLE 4"/>
    <property type="match status" value="1"/>
</dbReference>
<keyword evidence="5" id="KW-0472">Membrane</keyword>
<keyword evidence="3 8" id="KW-0732">Signal</keyword>
<evidence type="ECO:0000256" key="8">
    <source>
        <dbReference type="SAM" id="SignalP"/>
    </source>
</evidence>
<dbReference type="PROSITE" id="PS50835">
    <property type="entry name" value="IG_LIKE"/>
    <property type="match status" value="1"/>
</dbReference>
<dbReference type="InterPro" id="IPR036179">
    <property type="entry name" value="Ig-like_dom_sf"/>
</dbReference>
<accession>A0A3B3H5V6</accession>
<dbReference type="InterPro" id="IPR013783">
    <property type="entry name" value="Ig-like_fold"/>
</dbReference>
<dbReference type="Proteomes" id="UP000001038">
    <property type="component" value="Chromosome 18"/>
</dbReference>
<protein>
    <recommendedName>
        <fullName evidence="9">Ig-like domain-containing protein</fullName>
    </recommendedName>
</protein>
<reference evidence="10" key="3">
    <citation type="submission" date="2025-09" db="UniProtKB">
        <authorList>
            <consortium name="Ensembl"/>
        </authorList>
    </citation>
    <scope>IDENTIFICATION</scope>
    <source>
        <strain evidence="10">Hd-rR</strain>
    </source>
</reference>